<dbReference type="EMBL" id="LSMT01000116">
    <property type="protein sequence ID" value="PFX26895.1"/>
    <property type="molecule type" value="Genomic_DNA"/>
</dbReference>
<dbReference type="PROSITE" id="PS50004">
    <property type="entry name" value="C2"/>
    <property type="match status" value="1"/>
</dbReference>
<feature type="domain" description="C2" evidence="1">
    <location>
        <begin position="19"/>
        <end position="154"/>
    </location>
</feature>
<comment type="caution">
    <text evidence="2">The sequence shown here is derived from an EMBL/GenBank/DDBJ whole genome shotgun (WGS) entry which is preliminary data.</text>
</comment>
<protein>
    <recommendedName>
        <fullName evidence="1">C2 domain-containing protein</fullName>
    </recommendedName>
</protein>
<name>A0A2B4SEN2_STYPI</name>
<dbReference type="OrthoDB" id="2144823at2759"/>
<proteinExistence type="predicted"/>
<accession>A0A2B4SEN2</accession>
<dbReference type="Proteomes" id="UP000225706">
    <property type="component" value="Unassembled WGS sequence"/>
</dbReference>
<dbReference type="AlphaFoldDB" id="A0A2B4SEN2"/>
<organism evidence="2 3">
    <name type="scientific">Stylophora pistillata</name>
    <name type="common">Smooth cauliflower coral</name>
    <dbReference type="NCBI Taxonomy" id="50429"/>
    <lineage>
        <taxon>Eukaryota</taxon>
        <taxon>Metazoa</taxon>
        <taxon>Cnidaria</taxon>
        <taxon>Anthozoa</taxon>
        <taxon>Hexacorallia</taxon>
        <taxon>Scleractinia</taxon>
        <taxon>Astrocoeniina</taxon>
        <taxon>Pocilloporidae</taxon>
        <taxon>Stylophora</taxon>
    </lineage>
</organism>
<dbReference type="InterPro" id="IPR000008">
    <property type="entry name" value="C2_dom"/>
</dbReference>
<reference evidence="3" key="1">
    <citation type="journal article" date="2017" name="bioRxiv">
        <title>Comparative analysis of the genomes of Stylophora pistillata and Acropora digitifera provides evidence for extensive differences between species of corals.</title>
        <authorList>
            <person name="Voolstra C.R."/>
            <person name="Li Y."/>
            <person name="Liew Y.J."/>
            <person name="Baumgarten S."/>
            <person name="Zoccola D."/>
            <person name="Flot J.-F."/>
            <person name="Tambutte S."/>
            <person name="Allemand D."/>
            <person name="Aranda M."/>
        </authorList>
    </citation>
    <scope>NUCLEOTIDE SEQUENCE [LARGE SCALE GENOMIC DNA]</scope>
</reference>
<evidence type="ECO:0000313" key="3">
    <source>
        <dbReference type="Proteomes" id="UP000225706"/>
    </source>
</evidence>
<keyword evidence="3" id="KW-1185">Reference proteome</keyword>
<sequence length="340" mass="38052">MHPEAADVLPGIGQLKGSEGGKKGLIQEKDPLLVEKATLPTGVFAVHVFGCRNLYFEENFPPEHFGIYVQITVGSVIKCTSLQLPFKKGCVVWDEIKNFSVTVSPKATSSVNEVNIAVLGFDRLQPIPKHKLLGKTEFHMIKLAKYAGDIQLELAFAYGFYGYGLCDQLLLTYTCRIKFAPKKVPHPSVITFKEKIMDLEPEFSPYYTKTNFMQMDNKTRPRLQQNMTKLSQMYSEYSQLTSRSKRIDYLRMLLQEKDVHGAVTGDQESDSDSAEENLGDVTQFGLTEALAQMANLTFMAVGPELIQEAEKETSHDPPTVHEASEVLILGEPLISTLPYC</sequence>
<evidence type="ECO:0000259" key="1">
    <source>
        <dbReference type="PROSITE" id="PS50004"/>
    </source>
</evidence>
<dbReference type="InterPro" id="IPR035892">
    <property type="entry name" value="C2_domain_sf"/>
</dbReference>
<dbReference type="SUPFAM" id="SSF49562">
    <property type="entry name" value="C2 domain (Calcium/lipid-binding domain, CaLB)"/>
    <property type="match status" value="1"/>
</dbReference>
<gene>
    <name evidence="2" type="ORF">AWC38_SpisGene8449</name>
</gene>
<evidence type="ECO:0000313" key="2">
    <source>
        <dbReference type="EMBL" id="PFX26895.1"/>
    </source>
</evidence>